<feature type="repeat" description="RCC1" evidence="2">
    <location>
        <begin position="660"/>
        <end position="689"/>
    </location>
</feature>
<evidence type="ECO:0000256" key="2">
    <source>
        <dbReference type="PROSITE-ProRule" id="PRU00235"/>
    </source>
</evidence>
<evidence type="ECO:0000256" key="1">
    <source>
        <dbReference type="ARBA" id="ARBA00009737"/>
    </source>
</evidence>
<dbReference type="SMART" id="SM00367">
    <property type="entry name" value="LRR_CC"/>
    <property type="match status" value="3"/>
</dbReference>
<comment type="similarity">
    <text evidence="1">Belongs to the REF/SRPP family.</text>
</comment>
<gene>
    <name evidence="3" type="ORF">CTI12_AA135870</name>
</gene>
<proteinExistence type="inferred from homology"/>
<feature type="repeat" description="RCC1" evidence="2">
    <location>
        <begin position="478"/>
        <end position="529"/>
    </location>
</feature>
<dbReference type="Pfam" id="PF00415">
    <property type="entry name" value="RCC1"/>
    <property type="match status" value="4"/>
</dbReference>
<accession>A0A2U1PMT1</accession>
<evidence type="ECO:0000313" key="3">
    <source>
        <dbReference type="EMBL" id="PWA87071.1"/>
    </source>
</evidence>
<dbReference type="InterPro" id="IPR000408">
    <property type="entry name" value="Reg_chr_condens"/>
</dbReference>
<dbReference type="OrthoDB" id="1905464at2759"/>
<dbReference type="Gene3D" id="2.130.10.30">
    <property type="entry name" value="Regulator of chromosome condensation 1/beta-lactamase-inhibitor protein II"/>
    <property type="match status" value="1"/>
</dbReference>
<dbReference type="InterPro" id="IPR032675">
    <property type="entry name" value="LRR_dom_sf"/>
</dbReference>
<dbReference type="EMBL" id="PKPP01000953">
    <property type="protein sequence ID" value="PWA87071.1"/>
    <property type="molecule type" value="Genomic_DNA"/>
</dbReference>
<dbReference type="InterPro" id="IPR009091">
    <property type="entry name" value="RCC1/BLIP-II"/>
</dbReference>
<comment type="caution">
    <text evidence="3">The sequence shown here is derived from an EMBL/GenBank/DDBJ whole genome shotgun (WGS) entry which is preliminary data.</text>
</comment>
<dbReference type="Pfam" id="PF13516">
    <property type="entry name" value="LRR_6"/>
    <property type="match status" value="2"/>
</dbReference>
<feature type="repeat" description="RCC1" evidence="2">
    <location>
        <begin position="608"/>
        <end position="659"/>
    </location>
</feature>
<evidence type="ECO:0000313" key="4">
    <source>
        <dbReference type="Proteomes" id="UP000245207"/>
    </source>
</evidence>
<feature type="repeat" description="RCC1" evidence="2">
    <location>
        <begin position="531"/>
        <end position="582"/>
    </location>
</feature>
<dbReference type="PROSITE" id="PS50012">
    <property type="entry name" value="RCC1_3"/>
    <property type="match status" value="4"/>
</dbReference>
<dbReference type="PRINTS" id="PR00633">
    <property type="entry name" value="RCCNDNSATION"/>
</dbReference>
<dbReference type="STRING" id="35608.A0A2U1PMT1"/>
<dbReference type="PROSITE" id="PS00626">
    <property type="entry name" value="RCC1_2"/>
    <property type="match status" value="1"/>
</dbReference>
<dbReference type="Gene3D" id="3.80.10.10">
    <property type="entry name" value="Ribonuclease Inhibitor"/>
    <property type="match status" value="1"/>
</dbReference>
<dbReference type="SUPFAM" id="SSF52047">
    <property type="entry name" value="RNI-like"/>
    <property type="match status" value="1"/>
</dbReference>
<reference evidence="3 4" key="1">
    <citation type="journal article" date="2018" name="Mol. Plant">
        <title>The genome of Artemisia annua provides insight into the evolution of Asteraceae family and artemisinin biosynthesis.</title>
        <authorList>
            <person name="Shen Q."/>
            <person name="Zhang L."/>
            <person name="Liao Z."/>
            <person name="Wang S."/>
            <person name="Yan T."/>
            <person name="Shi P."/>
            <person name="Liu M."/>
            <person name="Fu X."/>
            <person name="Pan Q."/>
            <person name="Wang Y."/>
            <person name="Lv Z."/>
            <person name="Lu X."/>
            <person name="Zhang F."/>
            <person name="Jiang W."/>
            <person name="Ma Y."/>
            <person name="Chen M."/>
            <person name="Hao X."/>
            <person name="Li L."/>
            <person name="Tang Y."/>
            <person name="Lv G."/>
            <person name="Zhou Y."/>
            <person name="Sun X."/>
            <person name="Brodelius P.E."/>
            <person name="Rose J.K.C."/>
            <person name="Tang K."/>
        </authorList>
    </citation>
    <scope>NUCLEOTIDE SEQUENCE [LARGE SCALE GENOMIC DNA]</scope>
    <source>
        <strain evidence="4">cv. Huhao1</strain>
        <tissue evidence="3">Leaf</tissue>
    </source>
</reference>
<sequence>MAESDVPVTNQPEVQIKQERLKYLEFVQVAVLHAVLYASKVYGYAKENSGLLKPGVETIEGTIKSVAGPAYHKFHDVPVEVLKFVDRKVDKTVTKLDSQVAPFVKQLSTKTKNMSTLASEVKNADLVELAIAAYTKLEPTAKGLYTKYEPAAKGLYTQYEPTAKGLYTKYEPTAKVLYTKYEPVAEQYAVSAWQSLNQLPYFSKVANVVVPKAAYYSEMYNQTVQQTAELGFKIILEFAQGVEDKHLGILKNKFSDSLQYLEHLNLNVCQKVSDNGIEAITAASPSLRKISIYWNVRVTDVGISHPVKKCKHIVDLNLSGCKGISDKGLQMVADNYQHLESLDITRSWIMQVHQDNGRGFATCSVQMLWSQKCKSICTFKVRENAILLNLGSLRAIAMLESVFIFNYNRKRLFSMINDLPTIFEVVSGIVKKQPKEKSSHSSNKSKSNTKGMYLIPLECFLDIYMQFVRMNVTFYAGNVVCSWGWGEDGQLGHGDAEDRSSPTQLSALDGQEIVSLTCGADHTIAFSESQLQVYSWAWGDFWRLGHGNSTNCFIPQPIKALQGLRIRQIACGDSHCLAVTMERELLRGITVKMVVAGAEHTAAITEDGDLYGWGWGRYGNLGLGDRKDLNIPEKVSIISGEKMVQVACGWRHTISISSSGDLYTYGWSKYGQLGHGDFRDHLVPCKLVK</sequence>
<name>A0A2U1PMT1_ARTAN</name>
<dbReference type="InterPro" id="IPR006553">
    <property type="entry name" value="Leu-rich_rpt_Cys-con_subtyp"/>
</dbReference>
<dbReference type="PANTHER" id="PTHR33732:SF9">
    <property type="entry name" value="REF_SRPP-LIKE PROTEIN OS05G0151300_LOC_OS05G05940"/>
    <property type="match status" value="1"/>
</dbReference>
<keyword evidence="4" id="KW-1185">Reference proteome</keyword>
<dbReference type="AlphaFoldDB" id="A0A2U1PMT1"/>
<dbReference type="InterPro" id="IPR001611">
    <property type="entry name" value="Leu-rich_rpt"/>
</dbReference>
<protein>
    <submittedName>
        <fullName evidence="3">Regulator of chromosome condensation 1/beta-lactamase-inhibitor protein II</fullName>
    </submittedName>
</protein>
<dbReference type="Proteomes" id="UP000245207">
    <property type="component" value="Unassembled WGS sequence"/>
</dbReference>
<organism evidence="3 4">
    <name type="scientific">Artemisia annua</name>
    <name type="common">Sweet wormwood</name>
    <dbReference type="NCBI Taxonomy" id="35608"/>
    <lineage>
        <taxon>Eukaryota</taxon>
        <taxon>Viridiplantae</taxon>
        <taxon>Streptophyta</taxon>
        <taxon>Embryophyta</taxon>
        <taxon>Tracheophyta</taxon>
        <taxon>Spermatophyta</taxon>
        <taxon>Magnoliopsida</taxon>
        <taxon>eudicotyledons</taxon>
        <taxon>Gunneridae</taxon>
        <taxon>Pentapetalae</taxon>
        <taxon>asterids</taxon>
        <taxon>campanulids</taxon>
        <taxon>Asterales</taxon>
        <taxon>Asteraceae</taxon>
        <taxon>Asteroideae</taxon>
        <taxon>Anthemideae</taxon>
        <taxon>Artemisiinae</taxon>
        <taxon>Artemisia</taxon>
    </lineage>
</organism>
<dbReference type="InterPro" id="IPR008802">
    <property type="entry name" value="REF"/>
</dbReference>
<dbReference type="PANTHER" id="PTHR33732">
    <property type="entry name" value="REF/SRPP-LIKE PROTEIN OS05G0151300/LOC_OS05G05940"/>
    <property type="match status" value="1"/>
</dbReference>
<dbReference type="SUPFAM" id="SSF50985">
    <property type="entry name" value="RCC1/BLIP-II"/>
    <property type="match status" value="1"/>
</dbReference>
<dbReference type="Pfam" id="PF05755">
    <property type="entry name" value="REF"/>
    <property type="match status" value="2"/>
</dbReference>